<dbReference type="PANTHER" id="PTHR43711">
    <property type="entry name" value="TWO-COMPONENT HISTIDINE KINASE"/>
    <property type="match status" value="1"/>
</dbReference>
<sequence length="797" mass="90565">MFLRGGLIIFTYKKYKKQCIFLIFFITFFVLFLRPVRAQSIGEKNVLILSSYGNQSTILSGQQSRTWTDEIISSVNSEFVDSKKNINVKMEYMGLGKSTWPQYYELYKHSFTSTTFDVVLALDDDAFNFLLSYGDKLFPNTPVVFSGVNNFNTSMISGHPLFTGLSKSLDIKNTLDVALKLQPNAKQIFVITDKAPGGVEDYIKGLIPLYKDKVTFIFSDEQNVTKVKEKMDKLPKDTIAYFDANLKDDNGKDMLITQVADILFKDNKIPSFSKCYIEVNKQSVGGVITYGTDLGKEVGKLALRILDGEKPSDIPVTEDSAHNYVFNYNKLKQFHIDLNTLPKGSWIVNQPSKFYNISKTQVLYLITAIIFIIILALVFVIANIYRRKLAEKLLFDSESVLYTVMDSTPNIIYMRSPDGKFVKANNTVLNLLGTNEKDFEDKSVDELANSSADAKYVLESWMSQDEEAWNTGTMYRSEEVIPDKKENIDRFYDTLRIPLFNDDGTRRGLILFGLDITDHKNNEENAKLIQEMIHYDKLKTNFFSNISHELRTPLNLIFSALQIIELKTSAFNEEQESVEKYIGIMRQNSYRLLRIIGNLIDITKIDAGHFFTQQSNRDIVSIAENIVLSVVDYVESKGISITFDTEIEEKIMAFDPDAIERIILNLLSNSIKFTPSGGSIEVNIYDKVNSIVISVKDTGLGIPVEKQSSIFEKFVQVDKSLSRNREGSGIGLSLVKELVVIHNGTIELESIPGKGSEFRIEIPVKLIHEDENPTESNIYTSENKVERIKIEFSDIYN</sequence>
<dbReference type="Gene3D" id="1.10.287.130">
    <property type="match status" value="1"/>
</dbReference>
<dbReference type="PANTHER" id="PTHR43711:SF26">
    <property type="entry name" value="SENSOR HISTIDINE KINASE RCSC"/>
    <property type="match status" value="1"/>
</dbReference>
<keyword evidence="9" id="KW-1133">Transmembrane helix</keyword>
<dbReference type="GO" id="GO:0005524">
    <property type="term" value="F:ATP binding"/>
    <property type="evidence" value="ECO:0007669"/>
    <property type="project" value="UniProtKB-KW"/>
</dbReference>
<evidence type="ECO:0000259" key="11">
    <source>
        <dbReference type="PROSITE" id="PS50112"/>
    </source>
</evidence>
<evidence type="ECO:0000256" key="1">
    <source>
        <dbReference type="ARBA" id="ARBA00000085"/>
    </source>
</evidence>
<evidence type="ECO:0000256" key="8">
    <source>
        <dbReference type="ARBA" id="ARBA00023012"/>
    </source>
</evidence>
<dbReference type="SUPFAM" id="SSF55785">
    <property type="entry name" value="PYP-like sensor domain (PAS domain)"/>
    <property type="match status" value="1"/>
</dbReference>
<dbReference type="InterPro" id="IPR000014">
    <property type="entry name" value="PAS"/>
</dbReference>
<evidence type="ECO:0000256" key="6">
    <source>
        <dbReference type="ARBA" id="ARBA00022777"/>
    </source>
</evidence>
<comment type="caution">
    <text evidence="12">The sequence shown here is derived from an EMBL/GenBank/DDBJ whole genome shotgun (WGS) entry which is preliminary data.</text>
</comment>
<keyword evidence="5" id="KW-0547">Nucleotide-binding</keyword>
<dbReference type="InterPro" id="IPR005467">
    <property type="entry name" value="His_kinase_dom"/>
</dbReference>
<dbReference type="InterPro" id="IPR050736">
    <property type="entry name" value="Sensor_HK_Regulatory"/>
</dbReference>
<reference evidence="12" key="1">
    <citation type="submission" date="2021-03" db="EMBL/GenBank/DDBJ databases">
        <title>Taxonomic study of Clostridium polyendosporum from meadow-gley soil under rice.</title>
        <authorList>
            <person name="Kobayashi H."/>
            <person name="Tanizawa Y."/>
            <person name="Yagura M."/>
        </authorList>
    </citation>
    <scope>NUCLEOTIDE SEQUENCE</scope>
    <source>
        <strain evidence="12">JCM 30710</strain>
    </source>
</reference>
<dbReference type="EMBL" id="BOPZ01000035">
    <property type="protein sequence ID" value="GIM30385.1"/>
    <property type="molecule type" value="Genomic_DNA"/>
</dbReference>
<dbReference type="Gene3D" id="3.40.50.2300">
    <property type="match status" value="2"/>
</dbReference>
<keyword evidence="9" id="KW-0812">Transmembrane</keyword>
<dbReference type="NCBIfam" id="TIGR00229">
    <property type="entry name" value="sensory_box"/>
    <property type="match status" value="1"/>
</dbReference>
<evidence type="ECO:0000256" key="9">
    <source>
        <dbReference type="SAM" id="Phobius"/>
    </source>
</evidence>
<feature type="domain" description="Histidine kinase" evidence="10">
    <location>
        <begin position="545"/>
        <end position="766"/>
    </location>
</feature>
<keyword evidence="3" id="KW-0597">Phosphoprotein</keyword>
<dbReference type="Pfam" id="PF04392">
    <property type="entry name" value="ABC_sub_bind"/>
    <property type="match status" value="1"/>
</dbReference>
<dbReference type="InterPro" id="IPR035965">
    <property type="entry name" value="PAS-like_dom_sf"/>
</dbReference>
<dbReference type="InterPro" id="IPR036890">
    <property type="entry name" value="HATPase_C_sf"/>
</dbReference>
<name>A0A919S350_9CLOT</name>
<dbReference type="CDD" id="cd00130">
    <property type="entry name" value="PAS"/>
    <property type="match status" value="1"/>
</dbReference>
<feature type="transmembrane region" description="Helical" evidence="9">
    <location>
        <begin position="362"/>
        <end position="385"/>
    </location>
</feature>
<dbReference type="Pfam" id="PF00512">
    <property type="entry name" value="HisKA"/>
    <property type="match status" value="1"/>
</dbReference>
<dbReference type="SUPFAM" id="SSF55874">
    <property type="entry name" value="ATPase domain of HSP90 chaperone/DNA topoisomerase II/histidine kinase"/>
    <property type="match status" value="1"/>
</dbReference>
<evidence type="ECO:0000313" key="12">
    <source>
        <dbReference type="EMBL" id="GIM30385.1"/>
    </source>
</evidence>
<dbReference type="InterPro" id="IPR007487">
    <property type="entry name" value="ABC_transpt-TYRBP-like"/>
</dbReference>
<evidence type="ECO:0000259" key="10">
    <source>
        <dbReference type="PROSITE" id="PS50109"/>
    </source>
</evidence>
<dbReference type="AlphaFoldDB" id="A0A919S350"/>
<dbReference type="CDD" id="cd00082">
    <property type="entry name" value="HisKA"/>
    <property type="match status" value="1"/>
</dbReference>
<dbReference type="CDD" id="cd16922">
    <property type="entry name" value="HATPase_EvgS-ArcB-TorS-like"/>
    <property type="match status" value="1"/>
</dbReference>
<dbReference type="FunFam" id="3.30.565.10:FF:000037">
    <property type="entry name" value="Hybrid sensor histidine kinase/response regulator"/>
    <property type="match status" value="1"/>
</dbReference>
<evidence type="ECO:0000313" key="13">
    <source>
        <dbReference type="Proteomes" id="UP000679179"/>
    </source>
</evidence>
<dbReference type="Pfam" id="PF08448">
    <property type="entry name" value="PAS_4"/>
    <property type="match status" value="1"/>
</dbReference>
<dbReference type="PROSITE" id="PS50112">
    <property type="entry name" value="PAS"/>
    <property type="match status" value="1"/>
</dbReference>
<dbReference type="PRINTS" id="PR00344">
    <property type="entry name" value="BCTRLSENSOR"/>
</dbReference>
<keyword evidence="6" id="KW-0418">Kinase</keyword>
<accession>A0A919S350</accession>
<keyword evidence="7" id="KW-0067">ATP-binding</keyword>
<feature type="domain" description="PAS" evidence="11">
    <location>
        <begin position="397"/>
        <end position="443"/>
    </location>
</feature>
<keyword evidence="8" id="KW-0902">Two-component regulatory system</keyword>
<dbReference type="GO" id="GO:0000155">
    <property type="term" value="F:phosphorelay sensor kinase activity"/>
    <property type="evidence" value="ECO:0007669"/>
    <property type="project" value="InterPro"/>
</dbReference>
<dbReference type="Gene3D" id="3.30.565.10">
    <property type="entry name" value="Histidine kinase-like ATPase, C-terminal domain"/>
    <property type="match status" value="1"/>
</dbReference>
<protein>
    <recommendedName>
        <fullName evidence="2">histidine kinase</fullName>
        <ecNumber evidence="2">2.7.13.3</ecNumber>
    </recommendedName>
</protein>
<dbReference type="InterPro" id="IPR004358">
    <property type="entry name" value="Sig_transdc_His_kin-like_C"/>
</dbReference>
<dbReference type="InterPro" id="IPR003594">
    <property type="entry name" value="HATPase_dom"/>
</dbReference>
<dbReference type="InterPro" id="IPR036097">
    <property type="entry name" value="HisK_dim/P_sf"/>
</dbReference>
<gene>
    <name evidence="12" type="ORF">CPJCM30710_30510</name>
</gene>
<proteinExistence type="predicted"/>
<organism evidence="12 13">
    <name type="scientific">Clostridium polyendosporum</name>
    <dbReference type="NCBI Taxonomy" id="69208"/>
    <lineage>
        <taxon>Bacteria</taxon>
        <taxon>Bacillati</taxon>
        <taxon>Bacillota</taxon>
        <taxon>Clostridia</taxon>
        <taxon>Eubacteriales</taxon>
        <taxon>Clostridiaceae</taxon>
        <taxon>Clostridium</taxon>
    </lineage>
</organism>
<dbReference type="InterPro" id="IPR013656">
    <property type="entry name" value="PAS_4"/>
</dbReference>
<dbReference type="SMART" id="SM00387">
    <property type="entry name" value="HATPase_c"/>
    <property type="match status" value="1"/>
</dbReference>
<dbReference type="Pfam" id="PF02518">
    <property type="entry name" value="HATPase_c"/>
    <property type="match status" value="1"/>
</dbReference>
<evidence type="ECO:0000256" key="2">
    <source>
        <dbReference type="ARBA" id="ARBA00012438"/>
    </source>
</evidence>
<dbReference type="Proteomes" id="UP000679179">
    <property type="component" value="Unassembled WGS sequence"/>
</dbReference>
<evidence type="ECO:0000256" key="7">
    <source>
        <dbReference type="ARBA" id="ARBA00022840"/>
    </source>
</evidence>
<dbReference type="Gene3D" id="3.30.450.20">
    <property type="entry name" value="PAS domain"/>
    <property type="match status" value="1"/>
</dbReference>
<dbReference type="PROSITE" id="PS50109">
    <property type="entry name" value="HIS_KIN"/>
    <property type="match status" value="1"/>
</dbReference>
<dbReference type="SMART" id="SM00388">
    <property type="entry name" value="HisKA"/>
    <property type="match status" value="1"/>
</dbReference>
<evidence type="ECO:0000256" key="3">
    <source>
        <dbReference type="ARBA" id="ARBA00022553"/>
    </source>
</evidence>
<dbReference type="SUPFAM" id="SSF47384">
    <property type="entry name" value="Homodimeric domain of signal transducing histidine kinase"/>
    <property type="match status" value="1"/>
</dbReference>
<keyword evidence="4" id="KW-0808">Transferase</keyword>
<evidence type="ECO:0000256" key="5">
    <source>
        <dbReference type="ARBA" id="ARBA00022741"/>
    </source>
</evidence>
<dbReference type="EC" id="2.7.13.3" evidence="2"/>
<keyword evidence="9" id="KW-0472">Membrane</keyword>
<keyword evidence="13" id="KW-1185">Reference proteome</keyword>
<dbReference type="InterPro" id="IPR003661">
    <property type="entry name" value="HisK_dim/P_dom"/>
</dbReference>
<evidence type="ECO:0000256" key="4">
    <source>
        <dbReference type="ARBA" id="ARBA00022679"/>
    </source>
</evidence>
<comment type="catalytic activity">
    <reaction evidence="1">
        <text>ATP + protein L-histidine = ADP + protein N-phospho-L-histidine.</text>
        <dbReference type="EC" id="2.7.13.3"/>
    </reaction>
</comment>